<evidence type="ECO:0000313" key="1">
    <source>
        <dbReference type="EMBL" id="TGO85128.1"/>
    </source>
</evidence>
<reference evidence="1 2" key="1">
    <citation type="submission" date="2017-12" db="EMBL/GenBank/DDBJ databases">
        <title>Comparative genomics of Botrytis spp.</title>
        <authorList>
            <person name="Valero-Jimenez C.A."/>
            <person name="Tapia P."/>
            <person name="Veloso J."/>
            <person name="Silva-Moreno E."/>
            <person name="Staats M."/>
            <person name="Valdes J.H."/>
            <person name="Van Kan J.A.L."/>
        </authorList>
    </citation>
    <scope>NUCLEOTIDE SEQUENCE [LARGE SCALE GENOMIC DNA]</scope>
    <source>
        <strain evidence="1 2">MUCL3349</strain>
    </source>
</reference>
<dbReference type="EMBL" id="PQXO01000427">
    <property type="protein sequence ID" value="TGO85128.1"/>
    <property type="molecule type" value="Genomic_DNA"/>
</dbReference>
<dbReference type="AlphaFoldDB" id="A0A4Z1KHV7"/>
<proteinExistence type="predicted"/>
<gene>
    <name evidence="1" type="ORF">BPOR_0428g00060</name>
</gene>
<keyword evidence="2" id="KW-1185">Reference proteome</keyword>
<name>A0A4Z1KHV7_9HELO</name>
<accession>A0A4Z1KHV7</accession>
<evidence type="ECO:0000313" key="2">
    <source>
        <dbReference type="Proteomes" id="UP000297280"/>
    </source>
</evidence>
<sequence>MLKWDIGLNKSDFLNHLKRYDCSFVATLVTSSTLSINMRFSSDSVAAVYELPRNATPTEASMPRAGPTKETIWFTMLVTADRFSVTVIAKLDARKEKKRAQ</sequence>
<protein>
    <submittedName>
        <fullName evidence="1">Uncharacterized protein</fullName>
    </submittedName>
</protein>
<dbReference type="Proteomes" id="UP000297280">
    <property type="component" value="Unassembled WGS sequence"/>
</dbReference>
<organism evidence="1 2">
    <name type="scientific">Botrytis porri</name>
    <dbReference type="NCBI Taxonomy" id="87229"/>
    <lineage>
        <taxon>Eukaryota</taxon>
        <taxon>Fungi</taxon>
        <taxon>Dikarya</taxon>
        <taxon>Ascomycota</taxon>
        <taxon>Pezizomycotina</taxon>
        <taxon>Leotiomycetes</taxon>
        <taxon>Helotiales</taxon>
        <taxon>Sclerotiniaceae</taxon>
        <taxon>Botrytis</taxon>
    </lineage>
</organism>
<comment type="caution">
    <text evidence="1">The sequence shown here is derived from an EMBL/GenBank/DDBJ whole genome shotgun (WGS) entry which is preliminary data.</text>
</comment>